<dbReference type="OrthoDB" id="191601at2759"/>
<dbReference type="Pfam" id="PF05742">
    <property type="entry name" value="TANGO2"/>
    <property type="match status" value="1"/>
</dbReference>
<keyword evidence="3" id="KW-1185">Reference proteome</keyword>
<evidence type="ECO:0000256" key="1">
    <source>
        <dbReference type="SAM" id="MobiDB-lite"/>
    </source>
</evidence>
<dbReference type="Proteomes" id="UP000234275">
    <property type="component" value="Unassembled WGS sequence"/>
</dbReference>
<dbReference type="InterPro" id="IPR008551">
    <property type="entry name" value="TANGO2"/>
</dbReference>
<dbReference type="RefSeq" id="XP_024703437.1">
    <property type="nucleotide sequence ID" value="XM_024849459.1"/>
</dbReference>
<dbReference type="AlphaFoldDB" id="A0A2I2G5H4"/>
<reference evidence="2 3" key="1">
    <citation type="submission" date="2016-12" db="EMBL/GenBank/DDBJ databases">
        <title>The genomes of Aspergillus section Nigri reveals drivers in fungal speciation.</title>
        <authorList>
            <consortium name="DOE Joint Genome Institute"/>
            <person name="Vesth T.C."/>
            <person name="Nybo J."/>
            <person name="Theobald S."/>
            <person name="Brandl J."/>
            <person name="Frisvad J.C."/>
            <person name="Nielsen K.F."/>
            <person name="Lyhne E.K."/>
            <person name="Kogle M.E."/>
            <person name="Kuo A."/>
            <person name="Riley R."/>
            <person name="Clum A."/>
            <person name="Nolan M."/>
            <person name="Lipzen A."/>
            <person name="Salamov A."/>
            <person name="Henrissat B."/>
            <person name="Wiebenga A."/>
            <person name="De Vries R.P."/>
            <person name="Grigoriev I.V."/>
            <person name="Mortensen U.H."/>
            <person name="Andersen M.R."/>
            <person name="Baker S.E."/>
        </authorList>
    </citation>
    <scope>NUCLEOTIDE SEQUENCE [LARGE SCALE GENOMIC DNA]</scope>
    <source>
        <strain evidence="2 3">IBT 23096</strain>
    </source>
</reference>
<dbReference type="PANTHER" id="PTHR17985">
    <property type="entry name" value="SER/THR-RICH PROTEIN T10 IN DGCR REGION"/>
    <property type="match status" value="1"/>
</dbReference>
<organism evidence="2 3">
    <name type="scientific">Aspergillus steynii IBT 23096</name>
    <dbReference type="NCBI Taxonomy" id="1392250"/>
    <lineage>
        <taxon>Eukaryota</taxon>
        <taxon>Fungi</taxon>
        <taxon>Dikarya</taxon>
        <taxon>Ascomycota</taxon>
        <taxon>Pezizomycotina</taxon>
        <taxon>Eurotiomycetes</taxon>
        <taxon>Eurotiomycetidae</taxon>
        <taxon>Eurotiales</taxon>
        <taxon>Aspergillaceae</taxon>
        <taxon>Aspergillus</taxon>
        <taxon>Aspergillus subgen. Circumdati</taxon>
    </lineage>
</organism>
<feature type="region of interest" description="Disordered" evidence="1">
    <location>
        <begin position="296"/>
        <end position="315"/>
    </location>
</feature>
<dbReference type="GO" id="GO:0007030">
    <property type="term" value="P:Golgi organization"/>
    <property type="evidence" value="ECO:0007669"/>
    <property type="project" value="TreeGrafter"/>
</dbReference>
<protein>
    <submittedName>
        <fullName evidence="2">DUF833 domain protein</fullName>
    </submittedName>
</protein>
<proteinExistence type="predicted"/>
<dbReference type="EMBL" id="MSFO01000005">
    <property type="protein sequence ID" value="PLB48135.1"/>
    <property type="molecule type" value="Genomic_DNA"/>
</dbReference>
<dbReference type="PANTHER" id="PTHR17985:SF8">
    <property type="entry name" value="TRANSPORT AND GOLGI ORGANIZATION PROTEIN 2 HOMOLOG"/>
    <property type="match status" value="1"/>
</dbReference>
<accession>A0A2I2G5H4</accession>
<dbReference type="GO" id="GO:0005794">
    <property type="term" value="C:Golgi apparatus"/>
    <property type="evidence" value="ECO:0007669"/>
    <property type="project" value="TreeGrafter"/>
</dbReference>
<sequence>MCIALISTAHPSYPLIVINNRDEYLHRPTSPANWWPEPNTHILGGRDLARATHGTWMGVSTDGKIAVLTNYREKTTDEATGNKSRGTIVNGWLTVPPRERTGTREFVSQMVASPEARNVGGFSLVCGYVGEPLAIVSNRSEDMEMISWVAGDKGETRGLSNTTFEDRSWPKILDGEKLMQEVIEGHVGGEEGKAQGEDGLIDGFLELLSRNTLPELGEDATAEDYLPFFRQSIFIPLLGRKEDAVRAAAQGSGVGGDDSLDRSYLHGSYGTQKQTVILVRQDGTVRYFERTLYDNDAKPVPTGEGDRSFEFEVSK</sequence>
<feature type="compositionally biased region" description="Basic and acidic residues" evidence="1">
    <location>
        <begin position="304"/>
        <end position="315"/>
    </location>
</feature>
<name>A0A2I2G5H4_9EURO</name>
<comment type="caution">
    <text evidence="2">The sequence shown here is derived from an EMBL/GenBank/DDBJ whole genome shotgun (WGS) entry which is preliminary data.</text>
</comment>
<dbReference type="VEuPathDB" id="FungiDB:P170DRAFT_437838"/>
<dbReference type="GeneID" id="36557158"/>
<evidence type="ECO:0000313" key="3">
    <source>
        <dbReference type="Proteomes" id="UP000234275"/>
    </source>
</evidence>
<gene>
    <name evidence="2" type="ORF">P170DRAFT_437838</name>
</gene>
<evidence type="ECO:0000313" key="2">
    <source>
        <dbReference type="EMBL" id="PLB48135.1"/>
    </source>
</evidence>
<dbReference type="GO" id="GO:0009306">
    <property type="term" value="P:protein secretion"/>
    <property type="evidence" value="ECO:0007669"/>
    <property type="project" value="TreeGrafter"/>
</dbReference>